<dbReference type="PANTHER" id="PTHR43808">
    <property type="entry name" value="ACETYLORNITHINE DEACETYLASE"/>
    <property type="match status" value="1"/>
</dbReference>
<evidence type="ECO:0000256" key="2">
    <source>
        <dbReference type="ARBA" id="ARBA00022801"/>
    </source>
</evidence>
<dbReference type="PIRSF" id="PIRSF037238">
    <property type="entry name" value="Carboxypeptidase_G2"/>
    <property type="match status" value="1"/>
</dbReference>
<dbReference type="SUPFAM" id="SSF55031">
    <property type="entry name" value="Bacterial exopeptidase dimerisation domain"/>
    <property type="match status" value="1"/>
</dbReference>
<dbReference type="Pfam" id="PF07687">
    <property type="entry name" value="M20_dimer"/>
    <property type="match status" value="1"/>
</dbReference>
<evidence type="ECO:0000259" key="4">
    <source>
        <dbReference type="Pfam" id="PF07687"/>
    </source>
</evidence>
<dbReference type="SUPFAM" id="SSF53187">
    <property type="entry name" value="Zn-dependent exopeptidases"/>
    <property type="match status" value="1"/>
</dbReference>
<dbReference type="InterPro" id="IPR050072">
    <property type="entry name" value="Peptidase_M20A"/>
</dbReference>
<dbReference type="CDD" id="cd03885">
    <property type="entry name" value="M20_CPDG2"/>
    <property type="match status" value="1"/>
</dbReference>
<dbReference type="InterPro" id="IPR017150">
    <property type="entry name" value="Pept_M20_glutamate_carboxypep"/>
</dbReference>
<dbReference type="GO" id="GO:0046872">
    <property type="term" value="F:metal ion binding"/>
    <property type="evidence" value="ECO:0007669"/>
    <property type="project" value="UniProtKB-KW"/>
</dbReference>
<dbReference type="InterPro" id="IPR011650">
    <property type="entry name" value="Peptidase_M20_dimer"/>
</dbReference>
<reference evidence="5 6" key="1">
    <citation type="submission" date="2019-05" db="EMBL/GenBank/DDBJ databases">
        <title>Psychrobacillus vulpis sp. nov., a new species isolated from feces of a red fox that inhabits in The Tablas de Daimiel Natural Park, Albacete, Spain.</title>
        <authorList>
            <person name="Rodriguez M."/>
            <person name="Reina J.C."/>
            <person name="Bejar V."/>
            <person name="Llamas I."/>
        </authorList>
    </citation>
    <scope>NUCLEOTIDE SEQUENCE [LARGE SCALE GENOMIC DNA]</scope>
    <source>
        <strain evidence="5 6">NEAU-3TGS17</strain>
    </source>
</reference>
<evidence type="ECO:0000313" key="6">
    <source>
        <dbReference type="Proteomes" id="UP000317316"/>
    </source>
</evidence>
<evidence type="ECO:0000256" key="3">
    <source>
        <dbReference type="PIRSR" id="PIRSR037238-1"/>
    </source>
</evidence>
<dbReference type="RefSeq" id="WP_142539112.1">
    <property type="nucleotide sequence ID" value="NZ_VDGH01000006.1"/>
</dbReference>
<dbReference type="PANTHER" id="PTHR43808:SF9">
    <property type="entry name" value="BLL0789 PROTEIN"/>
    <property type="match status" value="1"/>
</dbReference>
<dbReference type="Gene3D" id="3.30.70.360">
    <property type="match status" value="1"/>
</dbReference>
<evidence type="ECO:0000313" key="5">
    <source>
        <dbReference type="EMBL" id="TQR13231.1"/>
    </source>
</evidence>
<protein>
    <submittedName>
        <fullName evidence="5">M20 family metallopeptidase</fullName>
    </submittedName>
</protein>
<organism evidence="5 6">
    <name type="scientific">Psychrobacillus lasiicapitis</name>
    <dbReference type="NCBI Taxonomy" id="1636719"/>
    <lineage>
        <taxon>Bacteria</taxon>
        <taxon>Bacillati</taxon>
        <taxon>Bacillota</taxon>
        <taxon>Bacilli</taxon>
        <taxon>Bacillales</taxon>
        <taxon>Bacillaceae</taxon>
        <taxon>Psychrobacillus</taxon>
    </lineage>
</organism>
<name>A0A544T707_9BACI</name>
<dbReference type="AlphaFoldDB" id="A0A544T707"/>
<feature type="domain" description="Peptidase M20 dimerisation" evidence="4">
    <location>
        <begin position="181"/>
        <end position="275"/>
    </location>
</feature>
<evidence type="ECO:0000256" key="1">
    <source>
        <dbReference type="ARBA" id="ARBA00022723"/>
    </source>
</evidence>
<dbReference type="Pfam" id="PF01546">
    <property type="entry name" value="Peptidase_M20"/>
    <property type="match status" value="1"/>
</dbReference>
<dbReference type="OrthoDB" id="9783294at2"/>
<proteinExistence type="predicted"/>
<comment type="caution">
    <text evidence="5">The sequence shown here is derived from an EMBL/GenBank/DDBJ whole genome shotgun (WGS) entry which is preliminary data.</text>
</comment>
<accession>A0A544T707</accession>
<dbReference type="Gene3D" id="3.40.630.10">
    <property type="entry name" value="Zn peptidases"/>
    <property type="match status" value="1"/>
</dbReference>
<dbReference type="InterPro" id="IPR002933">
    <property type="entry name" value="Peptidase_M20"/>
</dbReference>
<keyword evidence="1" id="KW-0479">Metal-binding</keyword>
<feature type="active site" evidence="3">
    <location>
        <position position="87"/>
    </location>
</feature>
<feature type="active site" description="Proton acceptor" evidence="3">
    <location>
        <position position="145"/>
    </location>
</feature>
<keyword evidence="2" id="KW-0378">Hydrolase</keyword>
<dbReference type="Proteomes" id="UP000317316">
    <property type="component" value="Unassembled WGS sequence"/>
</dbReference>
<dbReference type="GO" id="GO:0016787">
    <property type="term" value="F:hydrolase activity"/>
    <property type="evidence" value="ECO:0007669"/>
    <property type="project" value="UniProtKB-KW"/>
</dbReference>
<sequence>MTDSYKFISQNLENIRKDLISLVQSESPSSEKSLVDLTGNLIKDIIHNRLGDNYICTEHKNRETGNHLQFEKKEDTKPRILFLCHFDTVWKKGEIPLRFEEDVFYGPGVFDMKAGLLSSIWAINSLENTLDKLPISPVFLFTSDEETGSLTSRELIEEVAKTCDAVFVMEPAEGKTNALKTARKGVGMYELHVQGISAHAGNHHEDGVNAILEIAYLVQQLQELTDYTKGTTVSVGTISGGTTSNVVPENASIEVDFRIASLDEADRIMQTIEQLTPKNPLAKLTIAGELNRPPLERTEANQQLFKLAKNAGKKLNIEITETSVGGVSDGNFTSALGIPTIDGLGIPGDGPHARHEHIRFDLFAERCALVAELCIIFGEKFVNHDDLVEKEEKFITK</sequence>
<gene>
    <name evidence="5" type="ORF">FG382_12005</name>
</gene>
<dbReference type="InterPro" id="IPR036264">
    <property type="entry name" value="Bact_exopeptidase_dim_dom"/>
</dbReference>
<dbReference type="EMBL" id="VDGH01000006">
    <property type="protein sequence ID" value="TQR13231.1"/>
    <property type="molecule type" value="Genomic_DNA"/>
</dbReference>
<keyword evidence="6" id="KW-1185">Reference proteome</keyword>